<keyword evidence="1" id="KW-0812">Transmembrane</keyword>
<keyword evidence="3" id="KW-1185">Reference proteome</keyword>
<dbReference type="RefSeq" id="WP_167993383.1">
    <property type="nucleotide sequence ID" value="NZ_JAATJL010000001.1"/>
</dbReference>
<protein>
    <submittedName>
        <fullName evidence="2">Uncharacterized protein</fullName>
    </submittedName>
</protein>
<dbReference type="AlphaFoldDB" id="A0A846RSK5"/>
<accession>A0A846RSK5</accession>
<reference evidence="2 3" key="1">
    <citation type="submission" date="2020-03" db="EMBL/GenBank/DDBJ databases">
        <title>Sequencing the genomes of 1000 actinobacteria strains.</title>
        <authorList>
            <person name="Klenk H.-P."/>
        </authorList>
    </citation>
    <scope>NUCLEOTIDE SEQUENCE [LARGE SCALE GENOMIC DNA]</scope>
    <source>
        <strain evidence="2 3">DSM 16403</strain>
    </source>
</reference>
<feature type="transmembrane region" description="Helical" evidence="1">
    <location>
        <begin position="6"/>
        <end position="23"/>
    </location>
</feature>
<organism evidence="2 3">
    <name type="scientific">Arthrobacter pigmenti</name>
    <dbReference type="NCBI Taxonomy" id="271432"/>
    <lineage>
        <taxon>Bacteria</taxon>
        <taxon>Bacillati</taxon>
        <taxon>Actinomycetota</taxon>
        <taxon>Actinomycetes</taxon>
        <taxon>Micrococcales</taxon>
        <taxon>Micrococcaceae</taxon>
        <taxon>Arthrobacter</taxon>
    </lineage>
</organism>
<gene>
    <name evidence="2" type="ORF">BJ994_001731</name>
</gene>
<dbReference type="Proteomes" id="UP000547458">
    <property type="component" value="Unassembled WGS sequence"/>
</dbReference>
<sequence length="47" mass="5285">MVFAILAYIIPLMLAAVLLYYVIRLGVKHGMRSYFAEVKRPPNSGSD</sequence>
<proteinExistence type="predicted"/>
<evidence type="ECO:0000313" key="2">
    <source>
        <dbReference type="EMBL" id="NJC22655.1"/>
    </source>
</evidence>
<evidence type="ECO:0000256" key="1">
    <source>
        <dbReference type="SAM" id="Phobius"/>
    </source>
</evidence>
<name>A0A846RSK5_9MICC</name>
<dbReference type="EMBL" id="JAATJL010000001">
    <property type="protein sequence ID" value="NJC22655.1"/>
    <property type="molecule type" value="Genomic_DNA"/>
</dbReference>
<comment type="caution">
    <text evidence="2">The sequence shown here is derived from an EMBL/GenBank/DDBJ whole genome shotgun (WGS) entry which is preliminary data.</text>
</comment>
<evidence type="ECO:0000313" key="3">
    <source>
        <dbReference type="Proteomes" id="UP000547458"/>
    </source>
</evidence>
<keyword evidence="1" id="KW-0472">Membrane</keyword>
<keyword evidence="1" id="KW-1133">Transmembrane helix</keyword>